<evidence type="ECO:0000313" key="1">
    <source>
        <dbReference type="EMBL" id="CAB5220475.1"/>
    </source>
</evidence>
<sequence length="175" mass="19608">MKVCFTPVEMYQILHYASVIAETKRINSSKGDVINRRYSKDIDDFGMHLIGCMGEAAVHAALEIPYKVDVTKFGDDGNDILVYDVSIQVKTLSRAMFGGNLLYVNDIEKVKSDVLVSTVITGPSSVEILGAISKEKFKRVMFNNNFGYGNRHCVNQKDLSDMNALSKHVYGDEWE</sequence>
<accession>A0A6J7WUG0</accession>
<gene>
    <name evidence="1" type="ORF">UFOVP236_73</name>
</gene>
<name>A0A6J7WUG0_9CAUD</name>
<reference evidence="1" key="1">
    <citation type="submission" date="2020-05" db="EMBL/GenBank/DDBJ databases">
        <authorList>
            <person name="Chiriac C."/>
            <person name="Salcher M."/>
            <person name="Ghai R."/>
            <person name="Kavagutti S V."/>
        </authorList>
    </citation>
    <scope>NUCLEOTIDE SEQUENCE</scope>
</reference>
<dbReference type="EMBL" id="LR798284">
    <property type="protein sequence ID" value="CAB5220475.1"/>
    <property type="molecule type" value="Genomic_DNA"/>
</dbReference>
<protein>
    <submittedName>
        <fullName evidence="1">Uncharacterized protein</fullName>
    </submittedName>
</protein>
<organism evidence="1">
    <name type="scientific">uncultured Caudovirales phage</name>
    <dbReference type="NCBI Taxonomy" id="2100421"/>
    <lineage>
        <taxon>Viruses</taxon>
        <taxon>Duplodnaviria</taxon>
        <taxon>Heunggongvirae</taxon>
        <taxon>Uroviricota</taxon>
        <taxon>Caudoviricetes</taxon>
        <taxon>Peduoviridae</taxon>
        <taxon>Maltschvirus</taxon>
        <taxon>Maltschvirus maltsch</taxon>
    </lineage>
</organism>
<proteinExistence type="predicted"/>